<dbReference type="STRING" id="742152.A0A2H3JJX8"/>
<dbReference type="GO" id="GO:0005737">
    <property type="term" value="C:cytoplasm"/>
    <property type="evidence" value="ECO:0007669"/>
    <property type="project" value="UniProtKB-SubCell"/>
</dbReference>
<evidence type="ECO:0000256" key="6">
    <source>
        <dbReference type="ARBA" id="ARBA00022490"/>
    </source>
</evidence>
<evidence type="ECO:0000256" key="5">
    <source>
        <dbReference type="ARBA" id="ARBA00018400"/>
    </source>
</evidence>
<sequence>MSRYEFVNPEQLTDDETIWAGDPKSLQDSEWSQVSSNFTNAGYREGITAGKESALQAAFDEGYATVGVPLGRELGVLRGVASALLSFLDKAGGDQHRQELVAELRAINAQLGEIRLSDIAPPDLEAIRHAREHLDAENDEEIDPMETNEELKEKRDMEKLEDMLTQMSAGATEPLSAARPTMDDVRRLKERLRFICGSLEINPQWS</sequence>
<name>A0A2H3JJX8_WOLCO</name>
<dbReference type="Pfam" id="PF09811">
    <property type="entry name" value="Yae1_N"/>
    <property type="match status" value="1"/>
</dbReference>
<reference evidence="9 10" key="1">
    <citation type="journal article" date="2012" name="Science">
        <title>The Paleozoic origin of enzymatic lignin decomposition reconstructed from 31 fungal genomes.</title>
        <authorList>
            <person name="Floudas D."/>
            <person name="Binder M."/>
            <person name="Riley R."/>
            <person name="Barry K."/>
            <person name="Blanchette R.A."/>
            <person name="Henrissat B."/>
            <person name="Martinez A.T."/>
            <person name="Otillar R."/>
            <person name="Spatafora J.W."/>
            <person name="Yadav J.S."/>
            <person name="Aerts A."/>
            <person name="Benoit I."/>
            <person name="Boyd A."/>
            <person name="Carlson A."/>
            <person name="Copeland A."/>
            <person name="Coutinho P.M."/>
            <person name="de Vries R.P."/>
            <person name="Ferreira P."/>
            <person name="Findley K."/>
            <person name="Foster B."/>
            <person name="Gaskell J."/>
            <person name="Glotzer D."/>
            <person name="Gorecki P."/>
            <person name="Heitman J."/>
            <person name="Hesse C."/>
            <person name="Hori C."/>
            <person name="Igarashi K."/>
            <person name="Jurgens J.A."/>
            <person name="Kallen N."/>
            <person name="Kersten P."/>
            <person name="Kohler A."/>
            <person name="Kuees U."/>
            <person name="Kumar T.K.A."/>
            <person name="Kuo A."/>
            <person name="LaButti K."/>
            <person name="Larrondo L.F."/>
            <person name="Lindquist E."/>
            <person name="Ling A."/>
            <person name="Lombard V."/>
            <person name="Lucas S."/>
            <person name="Lundell T."/>
            <person name="Martin R."/>
            <person name="McLaughlin D.J."/>
            <person name="Morgenstern I."/>
            <person name="Morin E."/>
            <person name="Murat C."/>
            <person name="Nagy L.G."/>
            <person name="Nolan M."/>
            <person name="Ohm R.A."/>
            <person name="Patyshakuliyeva A."/>
            <person name="Rokas A."/>
            <person name="Ruiz-Duenas F.J."/>
            <person name="Sabat G."/>
            <person name="Salamov A."/>
            <person name="Samejima M."/>
            <person name="Schmutz J."/>
            <person name="Slot J.C."/>
            <person name="St John F."/>
            <person name="Stenlid J."/>
            <person name="Sun H."/>
            <person name="Sun S."/>
            <person name="Syed K."/>
            <person name="Tsang A."/>
            <person name="Wiebenga A."/>
            <person name="Young D."/>
            <person name="Pisabarro A."/>
            <person name="Eastwood D.C."/>
            <person name="Martin F."/>
            <person name="Cullen D."/>
            <person name="Grigoriev I.V."/>
            <person name="Hibbett D.S."/>
        </authorList>
    </citation>
    <scope>NUCLEOTIDE SEQUENCE [LARGE SCALE GENOMIC DNA]</scope>
    <source>
        <strain evidence="9 10">MD-104</strain>
    </source>
</reference>
<dbReference type="OMA" id="TEEAGWA"/>
<keyword evidence="7" id="KW-0539">Nucleus</keyword>
<evidence type="ECO:0000256" key="2">
    <source>
        <dbReference type="ARBA" id="ARBA00004496"/>
    </source>
</evidence>
<organism evidence="9 10">
    <name type="scientific">Wolfiporia cocos (strain MD-104)</name>
    <name type="common">Brown rot fungus</name>
    <dbReference type="NCBI Taxonomy" id="742152"/>
    <lineage>
        <taxon>Eukaryota</taxon>
        <taxon>Fungi</taxon>
        <taxon>Dikarya</taxon>
        <taxon>Basidiomycota</taxon>
        <taxon>Agaricomycotina</taxon>
        <taxon>Agaricomycetes</taxon>
        <taxon>Polyporales</taxon>
        <taxon>Phaeolaceae</taxon>
        <taxon>Wolfiporia</taxon>
    </lineage>
</organism>
<dbReference type="OrthoDB" id="20086at2759"/>
<dbReference type="AlphaFoldDB" id="A0A2H3JJX8"/>
<dbReference type="GO" id="GO:0005634">
    <property type="term" value="C:nucleus"/>
    <property type="evidence" value="ECO:0007669"/>
    <property type="project" value="UniProtKB-SubCell"/>
</dbReference>
<evidence type="ECO:0000259" key="8">
    <source>
        <dbReference type="Pfam" id="PF09811"/>
    </source>
</evidence>
<gene>
    <name evidence="9" type="ORF">WOLCODRAFT_136699</name>
</gene>
<dbReference type="PANTHER" id="PTHR18829">
    <property type="entry name" value="PROTEIN YAE1 HOMOLOG"/>
    <property type="match status" value="1"/>
</dbReference>
<evidence type="ECO:0000256" key="4">
    <source>
        <dbReference type="ARBA" id="ARBA00017286"/>
    </source>
</evidence>
<keyword evidence="6" id="KW-0963">Cytoplasm</keyword>
<comment type="similarity">
    <text evidence="3">Belongs to the YAE1 family.</text>
</comment>
<dbReference type="Proteomes" id="UP000218811">
    <property type="component" value="Unassembled WGS sequence"/>
</dbReference>
<comment type="subcellular location">
    <subcellularLocation>
        <location evidence="2">Cytoplasm</location>
    </subcellularLocation>
    <subcellularLocation>
        <location evidence="1">Nucleus</location>
    </subcellularLocation>
</comment>
<evidence type="ECO:0000313" key="9">
    <source>
        <dbReference type="EMBL" id="PCH40163.1"/>
    </source>
</evidence>
<dbReference type="EMBL" id="KB468053">
    <property type="protein sequence ID" value="PCH40163.1"/>
    <property type="molecule type" value="Genomic_DNA"/>
</dbReference>
<evidence type="ECO:0000256" key="3">
    <source>
        <dbReference type="ARBA" id="ARBA00007096"/>
    </source>
</evidence>
<proteinExistence type="inferred from homology"/>
<accession>A0A2H3JJX8</accession>
<dbReference type="PANTHER" id="PTHR18829:SF0">
    <property type="entry name" value="PROTEIN YAE1 HOMOLOG"/>
    <property type="match status" value="1"/>
</dbReference>
<dbReference type="InterPro" id="IPR019191">
    <property type="entry name" value="Essential_protein_Yae1_N"/>
</dbReference>
<evidence type="ECO:0000256" key="7">
    <source>
        <dbReference type="ARBA" id="ARBA00023242"/>
    </source>
</evidence>
<evidence type="ECO:0000313" key="10">
    <source>
        <dbReference type="Proteomes" id="UP000218811"/>
    </source>
</evidence>
<dbReference type="InterPro" id="IPR038881">
    <property type="entry name" value="Yae1-like"/>
</dbReference>
<evidence type="ECO:0000256" key="1">
    <source>
        <dbReference type="ARBA" id="ARBA00004123"/>
    </source>
</evidence>
<keyword evidence="10" id="KW-1185">Reference proteome</keyword>
<protein>
    <recommendedName>
        <fullName evidence="5">Protein YAE1</fullName>
    </recommendedName>
    <alternativeName>
        <fullName evidence="4">Protein yae1</fullName>
    </alternativeName>
</protein>
<feature type="domain" description="Essential protein Yae1 N-terminal" evidence="8">
    <location>
        <begin position="42"/>
        <end position="81"/>
    </location>
</feature>